<dbReference type="RefSeq" id="WP_145446241.1">
    <property type="nucleotide sequence ID" value="NZ_CP036280.1"/>
</dbReference>
<evidence type="ECO:0000256" key="1">
    <source>
        <dbReference type="SAM" id="MobiDB-lite"/>
    </source>
</evidence>
<proteinExistence type="predicted"/>
<accession>A0A518BYL4</accession>
<organism evidence="2 3">
    <name type="scientific">Mucisphaera calidilacus</name>
    <dbReference type="NCBI Taxonomy" id="2527982"/>
    <lineage>
        <taxon>Bacteria</taxon>
        <taxon>Pseudomonadati</taxon>
        <taxon>Planctomycetota</taxon>
        <taxon>Phycisphaerae</taxon>
        <taxon>Phycisphaerales</taxon>
        <taxon>Phycisphaeraceae</taxon>
        <taxon>Mucisphaera</taxon>
    </lineage>
</organism>
<feature type="region of interest" description="Disordered" evidence="1">
    <location>
        <begin position="1"/>
        <end position="35"/>
    </location>
</feature>
<gene>
    <name evidence="2" type="ORF">Pan265_19200</name>
</gene>
<evidence type="ECO:0000313" key="2">
    <source>
        <dbReference type="EMBL" id="QDU72058.1"/>
    </source>
</evidence>
<name>A0A518BYL4_9BACT</name>
<dbReference type="KEGG" id="mcad:Pan265_19200"/>
<evidence type="ECO:0000313" key="3">
    <source>
        <dbReference type="Proteomes" id="UP000320386"/>
    </source>
</evidence>
<sequence>MERRRFRLNRAQAQPTQDRPRRPALPRYPMLLGEPSPSLAKIRKMTIPELQKKISSLGADQSPLLKKLEKLRVKDPQPAEEIRATELHLKRLKTLEGIAREQIEKRLAERETRR</sequence>
<reference evidence="2 3" key="1">
    <citation type="submission" date="2019-02" db="EMBL/GenBank/DDBJ databases">
        <title>Deep-cultivation of Planctomycetes and their phenomic and genomic characterization uncovers novel biology.</title>
        <authorList>
            <person name="Wiegand S."/>
            <person name="Jogler M."/>
            <person name="Boedeker C."/>
            <person name="Pinto D."/>
            <person name="Vollmers J."/>
            <person name="Rivas-Marin E."/>
            <person name="Kohn T."/>
            <person name="Peeters S.H."/>
            <person name="Heuer A."/>
            <person name="Rast P."/>
            <person name="Oberbeckmann S."/>
            <person name="Bunk B."/>
            <person name="Jeske O."/>
            <person name="Meyerdierks A."/>
            <person name="Storesund J.E."/>
            <person name="Kallscheuer N."/>
            <person name="Luecker S."/>
            <person name="Lage O.M."/>
            <person name="Pohl T."/>
            <person name="Merkel B.J."/>
            <person name="Hornburger P."/>
            <person name="Mueller R.-W."/>
            <person name="Bruemmer F."/>
            <person name="Labrenz M."/>
            <person name="Spormann A.M."/>
            <person name="Op den Camp H."/>
            <person name="Overmann J."/>
            <person name="Amann R."/>
            <person name="Jetten M.S.M."/>
            <person name="Mascher T."/>
            <person name="Medema M.H."/>
            <person name="Devos D.P."/>
            <person name="Kaster A.-K."/>
            <person name="Ovreas L."/>
            <person name="Rohde M."/>
            <person name="Galperin M.Y."/>
            <person name="Jogler C."/>
        </authorList>
    </citation>
    <scope>NUCLEOTIDE SEQUENCE [LARGE SCALE GENOMIC DNA]</scope>
    <source>
        <strain evidence="2 3">Pan265</strain>
    </source>
</reference>
<keyword evidence="3" id="KW-1185">Reference proteome</keyword>
<dbReference type="Proteomes" id="UP000320386">
    <property type="component" value="Chromosome"/>
</dbReference>
<protein>
    <submittedName>
        <fullName evidence="2">Uncharacterized protein</fullName>
    </submittedName>
</protein>
<dbReference type="EMBL" id="CP036280">
    <property type="protein sequence ID" value="QDU72058.1"/>
    <property type="molecule type" value="Genomic_DNA"/>
</dbReference>
<dbReference type="AlphaFoldDB" id="A0A518BYL4"/>